<evidence type="ECO:0000256" key="4">
    <source>
        <dbReference type="ARBA" id="ARBA00022989"/>
    </source>
</evidence>
<evidence type="ECO:0000313" key="11">
    <source>
        <dbReference type="EMBL" id="CAB5496233.1"/>
    </source>
</evidence>
<dbReference type="PANTHER" id="PTHR38035">
    <property type="entry name" value="UPF0070 PROTEIN YFGM"/>
    <property type="match status" value="1"/>
</dbReference>
<evidence type="ECO:0000256" key="1">
    <source>
        <dbReference type="ARBA" id="ARBA00004401"/>
    </source>
</evidence>
<keyword evidence="15" id="KW-1185">Reference proteome</keyword>
<sequence>MKNFIEVGKTEEEQAEQIKKWVKKNGAQVIIGVSLGLSGIWGVNYYNTQQYKQTMQARSYYLAMVDNPSDAKAIDALKEKYADNIYSQQANLILAKQAVSDGNYQGALDYLLPFVDNEDKFIAHTVKLRIANLYLEMGNPDQALSILKDNDDKEFNALYNHVKGDAYFVKNDLPATKKHYQLALAQLPDKSQLKNLIKTKLSDID</sequence>
<reference evidence="10 14" key="3">
    <citation type="submission" date="2017-11" db="EMBL/GenBank/DDBJ databases">
        <title>Genome sequence of the bacterial symbiont EPR9N from a vent mussel Bathymodiolus thermophilus.</title>
        <authorList>
            <person name="Won Y.-J."/>
        </authorList>
    </citation>
    <scope>NUCLEOTIDE SEQUENCE [LARGE SCALE GENOMIC DNA]</scope>
    <source>
        <strain evidence="10 14">EPR9N</strain>
    </source>
</reference>
<dbReference type="Proteomes" id="UP000643672">
    <property type="component" value="Unassembled WGS sequence"/>
</dbReference>
<dbReference type="PIRSF" id="PIRSF006170">
    <property type="entry name" value="YfgM"/>
    <property type="match status" value="1"/>
</dbReference>
<dbReference type="Pfam" id="PF09976">
    <property type="entry name" value="TPR_21"/>
    <property type="match status" value="1"/>
</dbReference>
<dbReference type="Proteomes" id="UP000278334">
    <property type="component" value="Chromosome"/>
</dbReference>
<dbReference type="InterPro" id="IPR018704">
    <property type="entry name" value="SecYEG/CpoB_TPR"/>
</dbReference>
<keyword evidence="5" id="KW-0472">Membrane</keyword>
<dbReference type="AlphaFoldDB" id="A0A1J5TXB4"/>
<evidence type="ECO:0000313" key="10">
    <source>
        <dbReference type="EMBL" id="AYQ56439.1"/>
    </source>
</evidence>
<evidence type="ECO:0000256" key="6">
    <source>
        <dbReference type="ARBA" id="ARBA00023186"/>
    </source>
</evidence>
<evidence type="ECO:0000256" key="8">
    <source>
        <dbReference type="ARBA" id="ARBA00024235"/>
    </source>
</evidence>
<dbReference type="Proteomes" id="UP000182798">
    <property type="component" value="Unassembled WGS sequence"/>
</dbReference>
<evidence type="ECO:0000256" key="2">
    <source>
        <dbReference type="ARBA" id="ARBA00022475"/>
    </source>
</evidence>
<evidence type="ECO:0000313" key="14">
    <source>
        <dbReference type="Proteomes" id="UP000278334"/>
    </source>
</evidence>
<dbReference type="EMBL" id="CAESAQ020000028">
    <property type="protein sequence ID" value="CAB5496233.1"/>
    <property type="molecule type" value="Genomic_DNA"/>
</dbReference>
<dbReference type="InterPro" id="IPR026039">
    <property type="entry name" value="YfgM"/>
</dbReference>
<comment type="similarity">
    <text evidence="7">Belongs to the YfgM family.</text>
</comment>
<evidence type="ECO:0000313" key="15">
    <source>
        <dbReference type="Proteomes" id="UP000643672"/>
    </source>
</evidence>
<dbReference type="OrthoDB" id="9789675at2"/>
<gene>
    <name evidence="12" type="ORF">BGC33_06410</name>
    <name evidence="10" type="ORF">MS2017_0710</name>
    <name evidence="11" type="ORF">THERMOS_463</name>
</gene>
<dbReference type="PANTHER" id="PTHR38035:SF1">
    <property type="entry name" value="ANCILLARY SECYEG TRANSLOCON SUBUNIT"/>
    <property type="match status" value="1"/>
</dbReference>
<keyword evidence="2" id="KW-1003">Cell membrane</keyword>
<dbReference type="EMBL" id="MIQH01000335">
    <property type="protein sequence ID" value="OIR25394.1"/>
    <property type="molecule type" value="Genomic_DNA"/>
</dbReference>
<dbReference type="InterPro" id="IPR011990">
    <property type="entry name" value="TPR-like_helical_dom_sf"/>
</dbReference>
<keyword evidence="6" id="KW-0143">Chaperone</keyword>
<protein>
    <recommendedName>
        <fullName evidence="8">Ancillary SecYEG translocon subunit</fullName>
    </recommendedName>
</protein>
<evidence type="ECO:0000313" key="12">
    <source>
        <dbReference type="EMBL" id="OIR25394.1"/>
    </source>
</evidence>
<reference evidence="13" key="1">
    <citation type="submission" date="2016-09" db="EMBL/GenBank/DDBJ databases">
        <title>Genome Sequence of Bathymodiolus thermophilus sulfur-oxidizing gill endosymbiont.</title>
        <authorList>
            <person name="Ponnudurai R."/>
            <person name="Kleiner M."/>
            <person name="Sayavedra L."/>
            <person name="Thuermer A."/>
            <person name="Felbeck H."/>
            <person name="Schlueter R."/>
            <person name="Schweder T."/>
            <person name="Markert S."/>
        </authorList>
    </citation>
    <scope>NUCLEOTIDE SEQUENCE [LARGE SCALE GENOMIC DNA]</scope>
    <source>
        <strain evidence="13">BAT/CrabSpa'14</strain>
    </source>
</reference>
<evidence type="ECO:0000259" key="9">
    <source>
        <dbReference type="Pfam" id="PF09976"/>
    </source>
</evidence>
<name>A0A1J5TXB4_9GAMM</name>
<dbReference type="KEGG" id="bthg:MS2017_0710"/>
<evidence type="ECO:0000256" key="7">
    <source>
        <dbReference type="ARBA" id="ARBA00024197"/>
    </source>
</evidence>
<accession>A0A1J5TXB4</accession>
<feature type="domain" description="Ancillary SecYEG translocon subunit/Cell division coordinator CpoB TPR" evidence="9">
    <location>
        <begin position="19"/>
        <end position="204"/>
    </location>
</feature>
<dbReference type="Gene3D" id="1.25.40.10">
    <property type="entry name" value="Tetratricopeptide repeat domain"/>
    <property type="match status" value="1"/>
</dbReference>
<evidence type="ECO:0000256" key="3">
    <source>
        <dbReference type="ARBA" id="ARBA00022692"/>
    </source>
</evidence>
<dbReference type="EMBL" id="CP024634">
    <property type="protein sequence ID" value="AYQ56439.1"/>
    <property type="molecule type" value="Genomic_DNA"/>
</dbReference>
<comment type="subcellular location">
    <subcellularLocation>
        <location evidence="1">Cell membrane</location>
        <topology evidence="1">Single-pass type II membrane protein</topology>
    </subcellularLocation>
</comment>
<organism evidence="12 13">
    <name type="scientific">Bathymodiolus thermophilus thioautotrophic gill symbiont</name>
    <dbReference type="NCBI Taxonomy" id="2360"/>
    <lineage>
        <taxon>Bacteria</taxon>
        <taxon>Pseudomonadati</taxon>
        <taxon>Pseudomonadota</taxon>
        <taxon>Gammaproteobacteria</taxon>
        <taxon>sulfur-oxidizing symbionts</taxon>
    </lineage>
</organism>
<reference evidence="11 15" key="4">
    <citation type="submission" date="2020-05" db="EMBL/GenBank/DDBJ databases">
        <authorList>
            <person name="Petersen J."/>
            <person name="Sayavedra L."/>
        </authorList>
    </citation>
    <scope>NUCLEOTIDE SEQUENCE [LARGE SCALE GENOMIC DNA]</scope>
    <source>
        <strain evidence="11">B thermophilus SOXS</strain>
    </source>
</reference>
<dbReference type="GO" id="GO:0044877">
    <property type="term" value="F:protein-containing complex binding"/>
    <property type="evidence" value="ECO:0007669"/>
    <property type="project" value="InterPro"/>
</dbReference>
<dbReference type="SUPFAM" id="SSF48452">
    <property type="entry name" value="TPR-like"/>
    <property type="match status" value="1"/>
</dbReference>
<keyword evidence="4" id="KW-1133">Transmembrane helix</keyword>
<evidence type="ECO:0000256" key="5">
    <source>
        <dbReference type="ARBA" id="ARBA00023136"/>
    </source>
</evidence>
<reference evidence="12" key="2">
    <citation type="journal article" date="2017" name="Stand. Genomic Sci.">
        <title>Genome sequence of the sulfur-oxidizing Bathymodiolus thermophilus gill endosymbiont.</title>
        <authorList>
            <person name="Ponnudurai R."/>
            <person name="Sayavedra L."/>
            <person name="Kleiner M."/>
            <person name="Heiden S.E."/>
            <person name="Thurmer A."/>
            <person name="Felbeck H."/>
            <person name="Schluter R."/>
            <person name="Sievert S.M."/>
            <person name="Daniel R."/>
            <person name="Schweder T."/>
            <person name="Markert S."/>
        </authorList>
    </citation>
    <scope>NUCLEOTIDE SEQUENCE</scope>
    <source>
        <strain evidence="12">BAT/CrabSpa'14</strain>
    </source>
</reference>
<evidence type="ECO:0000313" key="13">
    <source>
        <dbReference type="Proteomes" id="UP000182798"/>
    </source>
</evidence>
<proteinExistence type="inferred from homology"/>
<dbReference type="RefSeq" id="WP_071563548.1">
    <property type="nucleotide sequence ID" value="NZ_CAESAQ020000028.1"/>
</dbReference>
<dbReference type="GO" id="GO:0005886">
    <property type="term" value="C:plasma membrane"/>
    <property type="evidence" value="ECO:0007669"/>
    <property type="project" value="UniProtKB-SubCell"/>
</dbReference>
<keyword evidence="3" id="KW-0812">Transmembrane</keyword>